<dbReference type="PANTHER" id="PTHR11319:SF35">
    <property type="entry name" value="OUTER MEMBRANE PROTEIN PMPC-RELATED"/>
    <property type="match status" value="1"/>
</dbReference>
<dbReference type="PANTHER" id="PTHR11319">
    <property type="entry name" value="G PROTEIN-COUPLED RECEPTOR-RELATED"/>
    <property type="match status" value="1"/>
</dbReference>
<dbReference type="AlphaFoldDB" id="A0AAE0KPB0"/>
<accession>A0AAE0KPB0</accession>
<comment type="caution">
    <text evidence="2">The sequence shown here is derived from an EMBL/GenBank/DDBJ whole genome shotgun (WGS) entry which is preliminary data.</text>
</comment>
<organism evidence="2 3">
    <name type="scientific">Cymbomonas tetramitiformis</name>
    <dbReference type="NCBI Taxonomy" id="36881"/>
    <lineage>
        <taxon>Eukaryota</taxon>
        <taxon>Viridiplantae</taxon>
        <taxon>Chlorophyta</taxon>
        <taxon>Pyramimonadophyceae</taxon>
        <taxon>Pyramimonadales</taxon>
        <taxon>Pyramimonadaceae</taxon>
        <taxon>Cymbomonas</taxon>
    </lineage>
</organism>
<gene>
    <name evidence="2" type="ORF">CYMTET_35093</name>
</gene>
<sequence length="468" mass="49420">MFCSDTDGRSLKVLNITNSTVVNNTAGVEGGGVYFDDGGLDPLKLLRLEASNFTANAAGGKASGGAVYLGLAASQSEFILRRLRFDENAARTGVNLFWVLGEDGANHPPQCDNCTHLPDDVALIASSASRAEVFQDGAAVTSIECASGNLVAPGLTFLTVDWYGNKAWLDSSDCASTVTVAADVLKATGQTIASYTDLGASFTELVLTGSPGDTYDLNFTSSERTLEQVSVQVYVQQCVTGQEYHDSIATCHSCPEGSLSFSNTSDCVSCTDDTGTDVEGVVECTGGSTYIVQTGHWVGPGAARCSDDALCFLGRVHPCDAYGACNSDTGGRTGAGAEAVGSLQLCGEGHDPEVVLCAACLGGYQMLETHECRRCPIARWQRSIPAVVMVMVIVVGGFLIQIIMKQVRTTAALERSSSELVGTGKSMHRMIMVRSIFNVIIGHMQIVSQQLLVFDAQSIPSVYRGFLK</sequence>
<feature type="transmembrane region" description="Helical" evidence="1">
    <location>
        <begin position="384"/>
        <end position="404"/>
    </location>
</feature>
<reference evidence="2 3" key="1">
    <citation type="journal article" date="2015" name="Genome Biol. Evol.">
        <title>Comparative Genomics of a Bacterivorous Green Alga Reveals Evolutionary Causalities and Consequences of Phago-Mixotrophic Mode of Nutrition.</title>
        <authorList>
            <person name="Burns J.A."/>
            <person name="Paasch A."/>
            <person name="Narechania A."/>
            <person name="Kim E."/>
        </authorList>
    </citation>
    <scope>NUCLEOTIDE SEQUENCE [LARGE SCALE GENOMIC DNA]</scope>
    <source>
        <strain evidence="2 3">PLY_AMNH</strain>
    </source>
</reference>
<evidence type="ECO:0000313" key="2">
    <source>
        <dbReference type="EMBL" id="KAK3255737.1"/>
    </source>
</evidence>
<evidence type="ECO:0000256" key="1">
    <source>
        <dbReference type="SAM" id="Phobius"/>
    </source>
</evidence>
<keyword evidence="1" id="KW-0472">Membrane</keyword>
<keyword evidence="1" id="KW-0812">Transmembrane</keyword>
<dbReference type="Proteomes" id="UP001190700">
    <property type="component" value="Unassembled WGS sequence"/>
</dbReference>
<keyword evidence="1" id="KW-1133">Transmembrane helix</keyword>
<protein>
    <submittedName>
        <fullName evidence="2">Uncharacterized protein</fullName>
    </submittedName>
</protein>
<keyword evidence="3" id="KW-1185">Reference proteome</keyword>
<proteinExistence type="predicted"/>
<feature type="non-terminal residue" evidence="2">
    <location>
        <position position="468"/>
    </location>
</feature>
<name>A0AAE0KPB0_9CHLO</name>
<dbReference type="EMBL" id="LGRX02022326">
    <property type="protein sequence ID" value="KAK3255737.1"/>
    <property type="molecule type" value="Genomic_DNA"/>
</dbReference>
<evidence type="ECO:0000313" key="3">
    <source>
        <dbReference type="Proteomes" id="UP001190700"/>
    </source>
</evidence>